<dbReference type="SUPFAM" id="SSF63748">
    <property type="entry name" value="Tudor/PWWP/MBT"/>
    <property type="match status" value="1"/>
</dbReference>
<dbReference type="InterPro" id="IPR052657">
    <property type="entry name" value="PDP_family_Arabidopsis"/>
</dbReference>
<keyword evidence="4" id="KW-1185">Reference proteome</keyword>
<sequence>MENQFQIGDLVWAKADRHSWWPGLIYHEALSTLHARQAKKEGHVLVSFFGDNSYRWLNPKKLFSSSSRFFVKAINEAVYEVIHRAAIGMTCPCVFFASYRPSCVESFLEVDLDGYQSRGVYTVQQIEGFRQEFRPAETLAFIQQLALDPSIMAEDINSSKEVAKVLGFRKARYAEVDEPYFVAFGVNPIPTRAGDGVVASDNQEIALLQEDPSEAEIPGQKKPKVKDQSKTKRRLKNKVKRRVKRYGRHDSNTITSHDHVPQKKRQPKFELKKRVFTSASEDEIQSSPCPSKEPSISNAESDLQQEETTFTPPHDPVTSCSASVCGIQCLSDEIHARYWQQKGETRVKVNQGSIDIFEKVLYLLNKDRQIVLE</sequence>
<feature type="compositionally biased region" description="Basic residues" evidence="1">
    <location>
        <begin position="231"/>
        <end position="247"/>
    </location>
</feature>
<feature type="compositionally biased region" description="Polar residues" evidence="1">
    <location>
        <begin position="285"/>
        <end position="311"/>
    </location>
</feature>
<dbReference type="SMART" id="SM00293">
    <property type="entry name" value="PWWP"/>
    <property type="match status" value="1"/>
</dbReference>
<accession>A0A118JS70</accession>
<reference evidence="3 4" key="1">
    <citation type="journal article" date="2016" name="Sci. Rep.">
        <title>The genome sequence of the outbreeding globe artichoke constructed de novo incorporating a phase-aware low-pass sequencing strategy of F1 progeny.</title>
        <authorList>
            <person name="Scaglione D."/>
            <person name="Reyes-Chin-Wo S."/>
            <person name="Acquadro A."/>
            <person name="Froenicke L."/>
            <person name="Portis E."/>
            <person name="Beitel C."/>
            <person name="Tirone M."/>
            <person name="Mauro R."/>
            <person name="Lo Monaco A."/>
            <person name="Mauromicale G."/>
            <person name="Faccioli P."/>
            <person name="Cattivelli L."/>
            <person name="Rieseberg L."/>
            <person name="Michelmore R."/>
            <person name="Lanteri S."/>
        </authorList>
    </citation>
    <scope>NUCLEOTIDE SEQUENCE [LARGE SCALE GENOMIC DNA]</scope>
    <source>
        <strain evidence="3">2C</strain>
    </source>
</reference>
<dbReference type="InterPro" id="IPR000313">
    <property type="entry name" value="PWWP_dom"/>
</dbReference>
<dbReference type="PANTHER" id="PTHR10688:SF5">
    <property type="entry name" value="PWWP DOMAIN-CONTAINING PROTEIN 1-RELATED"/>
    <property type="match status" value="1"/>
</dbReference>
<evidence type="ECO:0000313" key="4">
    <source>
        <dbReference type="Proteomes" id="UP000243975"/>
    </source>
</evidence>
<dbReference type="PROSITE" id="PS50812">
    <property type="entry name" value="PWWP"/>
    <property type="match status" value="1"/>
</dbReference>
<feature type="domain" description="PWWP" evidence="2">
    <location>
        <begin position="7"/>
        <end position="68"/>
    </location>
</feature>
<dbReference type="STRING" id="59895.A0A118JS70"/>
<dbReference type="PANTHER" id="PTHR10688">
    <property type="entry name" value="PWWP DOMAIN-CONTAINING PROTEIN"/>
    <property type="match status" value="1"/>
</dbReference>
<protein>
    <submittedName>
        <fullName evidence="3">PWWP-like protein</fullName>
    </submittedName>
</protein>
<dbReference type="Gene3D" id="2.30.30.140">
    <property type="match status" value="1"/>
</dbReference>
<proteinExistence type="predicted"/>
<dbReference type="CDD" id="cd05162">
    <property type="entry name" value="PWWP"/>
    <property type="match status" value="1"/>
</dbReference>
<organism evidence="3 4">
    <name type="scientific">Cynara cardunculus var. scolymus</name>
    <name type="common">Globe artichoke</name>
    <name type="synonym">Cynara scolymus</name>
    <dbReference type="NCBI Taxonomy" id="59895"/>
    <lineage>
        <taxon>Eukaryota</taxon>
        <taxon>Viridiplantae</taxon>
        <taxon>Streptophyta</taxon>
        <taxon>Embryophyta</taxon>
        <taxon>Tracheophyta</taxon>
        <taxon>Spermatophyta</taxon>
        <taxon>Magnoliopsida</taxon>
        <taxon>eudicotyledons</taxon>
        <taxon>Gunneridae</taxon>
        <taxon>Pentapetalae</taxon>
        <taxon>asterids</taxon>
        <taxon>campanulids</taxon>
        <taxon>Asterales</taxon>
        <taxon>Asteraceae</taxon>
        <taxon>Carduoideae</taxon>
        <taxon>Cardueae</taxon>
        <taxon>Carduinae</taxon>
        <taxon>Cynara</taxon>
    </lineage>
</organism>
<dbReference type="Gramene" id="KVH87625">
    <property type="protein sequence ID" value="KVH87625"/>
    <property type="gene ID" value="Ccrd_025091"/>
</dbReference>
<name>A0A118JS70_CYNCS</name>
<dbReference type="Proteomes" id="UP000243975">
    <property type="component" value="Unassembled WGS sequence"/>
</dbReference>
<feature type="region of interest" description="Disordered" evidence="1">
    <location>
        <begin position="211"/>
        <end position="316"/>
    </location>
</feature>
<comment type="caution">
    <text evidence="3">The sequence shown here is derived from an EMBL/GenBank/DDBJ whole genome shotgun (WGS) entry which is preliminary data.</text>
</comment>
<dbReference type="EMBL" id="LEKV01005998">
    <property type="protein sequence ID" value="KVH87625.1"/>
    <property type="molecule type" value="Genomic_DNA"/>
</dbReference>
<feature type="compositionally biased region" description="Basic and acidic residues" evidence="1">
    <location>
        <begin position="248"/>
        <end position="273"/>
    </location>
</feature>
<dbReference type="Pfam" id="PF00855">
    <property type="entry name" value="PWWP"/>
    <property type="match status" value="1"/>
</dbReference>
<evidence type="ECO:0000256" key="1">
    <source>
        <dbReference type="SAM" id="MobiDB-lite"/>
    </source>
</evidence>
<evidence type="ECO:0000313" key="3">
    <source>
        <dbReference type="EMBL" id="KVH87625.1"/>
    </source>
</evidence>
<evidence type="ECO:0000259" key="2">
    <source>
        <dbReference type="PROSITE" id="PS50812"/>
    </source>
</evidence>
<gene>
    <name evidence="3" type="ORF">Ccrd_025091</name>
</gene>
<dbReference type="AlphaFoldDB" id="A0A118JS70"/>